<comment type="caution">
    <text evidence="5">The sequence shown here is derived from an EMBL/GenBank/DDBJ whole genome shotgun (WGS) entry which is preliminary data.</text>
</comment>
<feature type="domain" description="Soluble ligand binding" evidence="4">
    <location>
        <begin position="117"/>
        <end position="170"/>
    </location>
</feature>
<gene>
    <name evidence="5" type="ORF">FHS88_003335</name>
</gene>
<feature type="signal peptide" evidence="2">
    <location>
        <begin position="1"/>
        <end position="26"/>
    </location>
</feature>
<evidence type="ECO:0000313" key="6">
    <source>
        <dbReference type="Proteomes" id="UP000562254"/>
    </source>
</evidence>
<feature type="chain" id="PRO_5033066923" evidence="2">
    <location>
        <begin position="27"/>
        <end position="203"/>
    </location>
</feature>
<dbReference type="InterPro" id="IPR019554">
    <property type="entry name" value="Soluble_ligand-bd"/>
</dbReference>
<dbReference type="EMBL" id="JACIJE010000010">
    <property type="protein sequence ID" value="MBB5691183.1"/>
    <property type="molecule type" value="Genomic_DNA"/>
</dbReference>
<proteinExistence type="predicted"/>
<dbReference type="PANTHER" id="PTHR33619:SF3">
    <property type="entry name" value="POLYSACCHARIDE EXPORT PROTEIN GFCE-RELATED"/>
    <property type="match status" value="1"/>
</dbReference>
<protein>
    <submittedName>
        <fullName evidence="5">Polysaccharide export outer membrane protein</fullName>
    </submittedName>
</protein>
<dbReference type="Pfam" id="PF02563">
    <property type="entry name" value="Poly_export"/>
    <property type="match status" value="1"/>
</dbReference>
<keyword evidence="6" id="KW-1185">Reference proteome</keyword>
<dbReference type="InterPro" id="IPR049712">
    <property type="entry name" value="Poly_export"/>
</dbReference>
<dbReference type="NCBIfam" id="TIGR03027">
    <property type="entry name" value="pepcterm_export"/>
    <property type="match status" value="1"/>
</dbReference>
<evidence type="ECO:0000313" key="5">
    <source>
        <dbReference type="EMBL" id="MBB5691183.1"/>
    </source>
</evidence>
<dbReference type="InterPro" id="IPR017477">
    <property type="entry name" value="PEP-CTERM_polysacc_export"/>
</dbReference>
<dbReference type="PROSITE" id="PS51257">
    <property type="entry name" value="PROKAR_LIPOPROTEIN"/>
    <property type="match status" value="1"/>
</dbReference>
<dbReference type="PANTHER" id="PTHR33619">
    <property type="entry name" value="POLYSACCHARIDE EXPORT PROTEIN GFCE-RELATED"/>
    <property type="match status" value="1"/>
</dbReference>
<dbReference type="InterPro" id="IPR003715">
    <property type="entry name" value="Poly_export_N"/>
</dbReference>
<name>A0A840YB33_9PROT</name>
<evidence type="ECO:0000259" key="4">
    <source>
        <dbReference type="Pfam" id="PF10531"/>
    </source>
</evidence>
<sequence length="203" mass="21742">MLRVCSILAAALLAACAPMSPPPSDAAAVPPPASEQNYVIGPGDTLGIFVYRAPELSMDVPVRPDGRISIPLVPDIQAAGRTPTGLARELETRLRQYVVDPNVTVIVRSFVGPPNRMIRVIGEVAQPQAIPYRDGMTILDVMIATGGLTRFAAGNRAELIRRDASGARQSIPVRLNDLVRGGDISQDMPVRPGDTLVIPQSWF</sequence>
<dbReference type="AlphaFoldDB" id="A0A840YB33"/>
<keyword evidence="1 2" id="KW-0732">Signal</keyword>
<feature type="domain" description="Polysaccharide export protein N-terminal" evidence="3">
    <location>
        <begin position="33"/>
        <end position="107"/>
    </location>
</feature>
<evidence type="ECO:0000256" key="1">
    <source>
        <dbReference type="ARBA" id="ARBA00022729"/>
    </source>
</evidence>
<evidence type="ECO:0000259" key="3">
    <source>
        <dbReference type="Pfam" id="PF02563"/>
    </source>
</evidence>
<dbReference type="Pfam" id="PF10531">
    <property type="entry name" value="SLBB"/>
    <property type="match status" value="1"/>
</dbReference>
<reference evidence="5 6" key="1">
    <citation type="submission" date="2020-08" db="EMBL/GenBank/DDBJ databases">
        <title>Genomic Encyclopedia of Type Strains, Phase IV (KMG-IV): sequencing the most valuable type-strain genomes for metagenomic binning, comparative biology and taxonomic classification.</title>
        <authorList>
            <person name="Goeker M."/>
        </authorList>
    </citation>
    <scope>NUCLEOTIDE SEQUENCE [LARGE SCALE GENOMIC DNA]</scope>
    <source>
        <strain evidence="5 6">DSM 25895</strain>
    </source>
</reference>
<dbReference type="RefSeq" id="WP_184486573.1">
    <property type="nucleotide sequence ID" value="NZ_JAAEDJ010000049.1"/>
</dbReference>
<accession>A0A840YB33</accession>
<dbReference type="GO" id="GO:0015159">
    <property type="term" value="F:polysaccharide transmembrane transporter activity"/>
    <property type="evidence" value="ECO:0007669"/>
    <property type="project" value="InterPro"/>
</dbReference>
<dbReference type="Proteomes" id="UP000562254">
    <property type="component" value="Unassembled WGS sequence"/>
</dbReference>
<evidence type="ECO:0000256" key="2">
    <source>
        <dbReference type="SAM" id="SignalP"/>
    </source>
</evidence>
<dbReference type="Gene3D" id="3.10.560.10">
    <property type="entry name" value="Outer membrane lipoprotein wza domain like"/>
    <property type="match status" value="1"/>
</dbReference>
<organism evidence="5 6">
    <name type="scientific">Neoroseomonas alkaliterrae</name>
    <dbReference type="NCBI Taxonomy" id="1452450"/>
    <lineage>
        <taxon>Bacteria</taxon>
        <taxon>Pseudomonadati</taxon>
        <taxon>Pseudomonadota</taxon>
        <taxon>Alphaproteobacteria</taxon>
        <taxon>Acetobacterales</taxon>
        <taxon>Acetobacteraceae</taxon>
        <taxon>Neoroseomonas</taxon>
    </lineage>
</organism>